<feature type="compositionally biased region" description="Polar residues" evidence="2">
    <location>
        <begin position="1"/>
        <end position="10"/>
    </location>
</feature>
<evidence type="ECO:0000256" key="1">
    <source>
        <dbReference type="ARBA" id="ARBA00009422"/>
    </source>
</evidence>
<name>B6JV04_SCHJY</name>
<evidence type="ECO:0000259" key="3">
    <source>
        <dbReference type="Pfam" id="PF12816"/>
    </source>
</evidence>
<dbReference type="PANTHER" id="PTHR12616:SF8">
    <property type="entry name" value="VACUOLAR PROTEIN SORTING-ASSOCIATED PROTEIN 8 HOMOLOG"/>
    <property type="match status" value="1"/>
</dbReference>
<dbReference type="HOGENOM" id="CLU_263077_0_0_1"/>
<dbReference type="SUPFAM" id="SSF50978">
    <property type="entry name" value="WD40 repeat-like"/>
    <property type="match status" value="1"/>
</dbReference>
<keyword evidence="6" id="KW-1185">Reference proteome</keyword>
<feature type="compositionally biased region" description="Low complexity" evidence="2">
    <location>
        <begin position="17"/>
        <end position="35"/>
    </location>
</feature>
<accession>B6JV04</accession>
<dbReference type="RefSeq" id="XP_002171498.1">
    <property type="nucleotide sequence ID" value="XM_002171462.2"/>
</dbReference>
<dbReference type="eggNOG" id="KOG2079">
    <property type="taxonomic scope" value="Eukaryota"/>
</dbReference>
<dbReference type="STRING" id="402676.B6JV04"/>
<evidence type="ECO:0000313" key="5">
    <source>
        <dbReference type="JaponicusDB" id="SJAG_00204"/>
    </source>
</evidence>
<dbReference type="GO" id="GO:0005770">
    <property type="term" value="C:late endosome"/>
    <property type="evidence" value="ECO:0000318"/>
    <property type="project" value="GO_Central"/>
</dbReference>
<proteinExistence type="inferred from homology"/>
<dbReference type="OrthoDB" id="289913at2759"/>
<dbReference type="InterPro" id="IPR045111">
    <property type="entry name" value="Vps41/Vps8"/>
</dbReference>
<dbReference type="PANTHER" id="PTHR12616">
    <property type="entry name" value="VACUOLAR PROTEIN SORTING VPS41"/>
    <property type="match status" value="1"/>
</dbReference>
<dbReference type="JaponicusDB" id="SJAG_00204">
    <property type="gene designation" value="vps8"/>
</dbReference>
<feature type="compositionally biased region" description="Basic and acidic residues" evidence="2">
    <location>
        <begin position="1272"/>
        <end position="1281"/>
    </location>
</feature>
<dbReference type="InterPro" id="IPR025941">
    <property type="entry name" value="Vps8_central_dom"/>
</dbReference>
<reference evidence="4 6" key="1">
    <citation type="journal article" date="2011" name="Science">
        <title>Comparative functional genomics of the fission yeasts.</title>
        <authorList>
            <person name="Rhind N."/>
            <person name="Chen Z."/>
            <person name="Yassour M."/>
            <person name="Thompson D.A."/>
            <person name="Haas B.J."/>
            <person name="Habib N."/>
            <person name="Wapinski I."/>
            <person name="Roy S."/>
            <person name="Lin M.F."/>
            <person name="Heiman D.I."/>
            <person name="Young S.K."/>
            <person name="Furuya K."/>
            <person name="Guo Y."/>
            <person name="Pidoux A."/>
            <person name="Chen H.M."/>
            <person name="Robbertse B."/>
            <person name="Goldberg J.M."/>
            <person name="Aoki K."/>
            <person name="Bayne E.H."/>
            <person name="Berlin A.M."/>
            <person name="Desjardins C.A."/>
            <person name="Dobbs E."/>
            <person name="Dukaj L."/>
            <person name="Fan L."/>
            <person name="FitzGerald M.G."/>
            <person name="French C."/>
            <person name="Gujja S."/>
            <person name="Hansen K."/>
            <person name="Keifenheim D."/>
            <person name="Levin J.Z."/>
            <person name="Mosher R.A."/>
            <person name="Mueller C.A."/>
            <person name="Pfiffner J."/>
            <person name="Priest M."/>
            <person name="Russ C."/>
            <person name="Smialowska A."/>
            <person name="Swoboda P."/>
            <person name="Sykes S.M."/>
            <person name="Vaughn M."/>
            <person name="Vengrova S."/>
            <person name="Yoder R."/>
            <person name="Zeng Q."/>
            <person name="Allshire R."/>
            <person name="Baulcombe D."/>
            <person name="Birren B.W."/>
            <person name="Brown W."/>
            <person name="Ekwall K."/>
            <person name="Kellis M."/>
            <person name="Leatherwood J."/>
            <person name="Levin H."/>
            <person name="Margalit H."/>
            <person name="Martienssen R."/>
            <person name="Nieduszynski C.A."/>
            <person name="Spatafora J.W."/>
            <person name="Friedman N."/>
            <person name="Dalgaard J.Z."/>
            <person name="Baumann P."/>
            <person name="Niki H."/>
            <person name="Regev A."/>
            <person name="Nusbaum C."/>
        </authorList>
    </citation>
    <scope>NUCLEOTIDE SEQUENCE [LARGE SCALE GENOMIC DNA]</scope>
    <source>
        <strain evidence="6">yFS275 / FY16936</strain>
    </source>
</reference>
<evidence type="ECO:0000256" key="2">
    <source>
        <dbReference type="SAM" id="MobiDB-lite"/>
    </source>
</evidence>
<dbReference type="Pfam" id="PF23410">
    <property type="entry name" value="Beta-prop_VPS8"/>
    <property type="match status" value="1"/>
</dbReference>
<dbReference type="GO" id="GO:0030897">
    <property type="term" value="C:HOPS complex"/>
    <property type="evidence" value="ECO:0000318"/>
    <property type="project" value="GO_Central"/>
</dbReference>
<sequence>MSDQQLNANGSLEDELSPSMALSSSKDSLKSSGCSSSYVFSDSDQLSHGEAFSKRHPTRGSSRLASIDSTFTIDSSISRSTSSSYSSFSIPLYLKVGRLRQLSETINSDYFLLKHGSPTCISRSENHFAIGTSLGKVFLNFLQLDKNVVLNVKDFEKDISCLPVSCVCLSTELNLLCQANVDGSIFIWDIAQPEAKLIFSFPSDASSLGNAISQMALVHSAETTLAVLNSQGRITLYDFYDLILNKTFSVRNVQLDILTNERATSLSSISFKKPFLSLIKNEPYFVVQTLRGLCFFHPTKVEESNYTCYYSKKDATIAAHVVRLIPRKANIARLVFSYDSTVEVHQLQLKNGLNAKFRRRCTLPSNVCQLEALSDVSVILAFTLSKEIYVLDARTLVIISIHSLSSLRLMAWDWMTSIFTEFTGLTHANLSTSVVTSSKVAYLLGTNGIYAAFPQKLQGQYYVSQQLGKSFPLFYELCNYYKSHSYLQNEVNSSDVYDNLLLGVLLQHVSSQLSNYTKTDNHATNLLDLLQDVLEKAHSNNLFSEFCVALLNSVTDEMFYDECLNSISAFVVSYQISDISIDLQTIVFRQLREKDRMHELEQFICSLNFVHMNFDAVFTLSRDLELFDAYSYLCIYALHDYSSPLLQFLKYIKEDAHSDDYEEKVHKGFQFLSFSLTGLKYPLGTAMEERDSYPIAHTLLKCLFSCNVLPIHVDVNDKETFPYVRLLLKRRKKELYSMLDGAFESSYFNQANVSVAKQQSPIVSRQWILESLLDIEKNDDNCDYLYILLANSLAKYPQFLLFPTSLMEQCFFKLCQSSDLSTKFARIEAAEALFTVFTPIDVKRISSSCKDNKLYSLVEKLAFSVCDFSSALSALVSRFEDGDLERELWLGQQELFQKIEHWFQVLVNIPEQYQELQRVVIANSAVLSTIDVPAFADLIIHYAPTEMSSVLRELERGDCDKTPFVEQIMHLDPNYKFADTLNSKDILAILTHIHKLHGDMKVLSVLQEYPEFTKAEGLTESLKQTNSFESLIHVSRLHGNVREALDFIIQCVRHLLDNSQLDAAELDGIQQKLRTATHILDELFSARQLTERQTLEYRTHLLSLIISIHAVFEKLQDKRFVFESLVSLFFDGIRHSICFGKMNDEASWNVVNGVLSNTLTWVQDGHDECRNPWQEMLSFLLRSFKLGARTKQTFQRAFNAQKLQRVYELRKMKACGLLLQPPAIPLHANKNKAIKELEGVRLYLFQCGHCSIANVANLSNEEAPKCPSCTQEEDHPKMSEA</sequence>
<dbReference type="InterPro" id="IPR015943">
    <property type="entry name" value="WD40/YVTN_repeat-like_dom_sf"/>
</dbReference>
<feature type="region of interest" description="Disordered" evidence="2">
    <location>
        <begin position="1"/>
        <end position="35"/>
    </location>
</feature>
<feature type="region of interest" description="Disordered" evidence="2">
    <location>
        <begin position="1262"/>
        <end position="1281"/>
    </location>
</feature>
<dbReference type="VEuPathDB" id="FungiDB:SJAG_00204"/>
<gene>
    <name evidence="5" type="primary">vps8</name>
    <name evidence="4" type="ORF">SJAG_00204</name>
</gene>
<dbReference type="GO" id="GO:0006623">
    <property type="term" value="P:protein targeting to vacuole"/>
    <property type="evidence" value="ECO:0000318"/>
    <property type="project" value="GO_Central"/>
</dbReference>
<dbReference type="Proteomes" id="UP000001744">
    <property type="component" value="Unassembled WGS sequence"/>
</dbReference>
<feature type="domain" description="Vacuolar protein sorting-associated protein 8 central" evidence="3">
    <location>
        <begin position="564"/>
        <end position="743"/>
    </location>
</feature>
<dbReference type="GO" id="GO:0034058">
    <property type="term" value="P:endosomal vesicle fusion"/>
    <property type="evidence" value="ECO:0000318"/>
    <property type="project" value="GO_Central"/>
</dbReference>
<dbReference type="Pfam" id="PF12816">
    <property type="entry name" value="TPR_Vps8"/>
    <property type="match status" value="1"/>
</dbReference>
<dbReference type="OMA" id="CYVSIYA"/>
<evidence type="ECO:0000313" key="6">
    <source>
        <dbReference type="Proteomes" id="UP000001744"/>
    </source>
</evidence>
<evidence type="ECO:0000313" key="4">
    <source>
        <dbReference type="EMBL" id="EEB05205.1"/>
    </source>
</evidence>
<dbReference type="Gene3D" id="2.130.10.10">
    <property type="entry name" value="YVTN repeat-like/Quinoprotein amine dehydrogenase"/>
    <property type="match status" value="1"/>
</dbReference>
<organism evidence="4 6">
    <name type="scientific">Schizosaccharomyces japonicus (strain yFS275 / FY16936)</name>
    <name type="common">Fission yeast</name>
    <dbReference type="NCBI Taxonomy" id="402676"/>
    <lineage>
        <taxon>Eukaryota</taxon>
        <taxon>Fungi</taxon>
        <taxon>Dikarya</taxon>
        <taxon>Ascomycota</taxon>
        <taxon>Taphrinomycotina</taxon>
        <taxon>Schizosaccharomycetes</taxon>
        <taxon>Schizosaccharomycetales</taxon>
        <taxon>Schizosaccharomycetaceae</taxon>
        <taxon>Schizosaccharomyces</taxon>
    </lineage>
</organism>
<comment type="similarity">
    <text evidence="1">Belongs to the VPS8 family.</text>
</comment>
<dbReference type="GeneID" id="7047791"/>
<protein>
    <submittedName>
        <fullName evidence="4">WD repeat protein Vps8</fullName>
    </submittedName>
</protein>
<dbReference type="EMBL" id="KE651166">
    <property type="protein sequence ID" value="EEB05205.1"/>
    <property type="molecule type" value="Genomic_DNA"/>
</dbReference>
<dbReference type="InterPro" id="IPR036322">
    <property type="entry name" value="WD40_repeat_dom_sf"/>
</dbReference>